<dbReference type="CDD" id="cd01392">
    <property type="entry name" value="HTH_LacI"/>
    <property type="match status" value="1"/>
</dbReference>
<dbReference type="SUPFAM" id="SSF53822">
    <property type="entry name" value="Periplasmic binding protein-like I"/>
    <property type="match status" value="1"/>
</dbReference>
<keyword evidence="3" id="KW-0804">Transcription</keyword>
<evidence type="ECO:0000313" key="6">
    <source>
        <dbReference type="Proteomes" id="UP001323798"/>
    </source>
</evidence>
<evidence type="ECO:0000259" key="4">
    <source>
        <dbReference type="PROSITE" id="PS50932"/>
    </source>
</evidence>
<dbReference type="EMBL" id="CP139368">
    <property type="protein sequence ID" value="WPR89322.1"/>
    <property type="molecule type" value="Genomic_DNA"/>
</dbReference>
<organism evidence="5 6">
    <name type="scientific">Microbacterium rhizosphaerae</name>
    <dbReference type="NCBI Taxonomy" id="1678237"/>
    <lineage>
        <taxon>Bacteria</taxon>
        <taxon>Bacillati</taxon>
        <taxon>Actinomycetota</taxon>
        <taxon>Actinomycetes</taxon>
        <taxon>Micrococcales</taxon>
        <taxon>Microbacteriaceae</taxon>
        <taxon>Microbacterium</taxon>
    </lineage>
</organism>
<keyword evidence="1" id="KW-0805">Transcription regulation</keyword>
<feature type="domain" description="HTH lacI-type" evidence="4">
    <location>
        <begin position="1"/>
        <end position="59"/>
    </location>
</feature>
<dbReference type="InterPro" id="IPR010982">
    <property type="entry name" value="Lambda_DNA-bd_dom_sf"/>
</dbReference>
<dbReference type="Proteomes" id="UP001323798">
    <property type="component" value="Chromosome"/>
</dbReference>
<keyword evidence="6" id="KW-1185">Reference proteome</keyword>
<proteinExistence type="predicted"/>
<keyword evidence="2 5" id="KW-0238">DNA-binding</keyword>
<evidence type="ECO:0000256" key="1">
    <source>
        <dbReference type="ARBA" id="ARBA00023015"/>
    </source>
</evidence>
<dbReference type="InterPro" id="IPR046335">
    <property type="entry name" value="LacI/GalR-like_sensor"/>
</dbReference>
<sequence>MTIRDVATLADVSVATASYALTGSRARGARVSSETRARVEAAARELEYSPNSMARSVRTGRTGVLQLVLHMLSDPWTVGIAESVTALAPQHGLTALIAVDTDYSAALKRVEFDAAFVAAAVGSTPEECVEQLGAVAGKVAIYSSTLEPRGFDVVRFDDRRASEIAMTHLLERHRAIGFLASQYGGEQDQRLNAYRAMMADAGIPVPDGYIQPYERNLVDPYRAAHELLGRPDRPTAVFASADFAGYATMQVARERGLRVPEDVAVIGIGDAAQSAAVGLSSVGSPELGRQIAEFLFERADRPDTPPGRLLDLQLELFARQSTVGS</sequence>
<evidence type="ECO:0000256" key="3">
    <source>
        <dbReference type="ARBA" id="ARBA00023163"/>
    </source>
</evidence>
<dbReference type="GO" id="GO:0003677">
    <property type="term" value="F:DNA binding"/>
    <property type="evidence" value="ECO:0007669"/>
    <property type="project" value="UniProtKB-KW"/>
</dbReference>
<dbReference type="RefSeq" id="WP_320942038.1">
    <property type="nucleotide sequence ID" value="NZ_BAABEU010000001.1"/>
</dbReference>
<dbReference type="InterPro" id="IPR000843">
    <property type="entry name" value="HTH_LacI"/>
</dbReference>
<dbReference type="SMART" id="SM00354">
    <property type="entry name" value="HTH_LACI"/>
    <property type="match status" value="1"/>
</dbReference>
<name>A0ABZ0SIX3_9MICO</name>
<dbReference type="InterPro" id="IPR028082">
    <property type="entry name" value="Peripla_BP_I"/>
</dbReference>
<dbReference type="CDD" id="cd06267">
    <property type="entry name" value="PBP1_LacI_sugar_binding-like"/>
    <property type="match status" value="1"/>
</dbReference>
<dbReference type="Pfam" id="PF00356">
    <property type="entry name" value="LacI"/>
    <property type="match status" value="1"/>
</dbReference>
<protein>
    <submittedName>
        <fullName evidence="5">LacI family DNA-binding transcriptional regulator</fullName>
    </submittedName>
</protein>
<dbReference type="PANTHER" id="PTHR30146:SF153">
    <property type="entry name" value="LACTOSE OPERON REPRESSOR"/>
    <property type="match status" value="1"/>
</dbReference>
<dbReference type="Gene3D" id="1.10.260.40">
    <property type="entry name" value="lambda repressor-like DNA-binding domains"/>
    <property type="match status" value="1"/>
</dbReference>
<accession>A0ABZ0SIX3</accession>
<dbReference type="Gene3D" id="3.40.50.2300">
    <property type="match status" value="2"/>
</dbReference>
<evidence type="ECO:0000313" key="5">
    <source>
        <dbReference type="EMBL" id="WPR89322.1"/>
    </source>
</evidence>
<gene>
    <name evidence="5" type="ORF">SM116_16400</name>
</gene>
<reference evidence="5 6" key="1">
    <citation type="submission" date="2023-11" db="EMBL/GenBank/DDBJ databases">
        <title>Genome sequence of Microbacterium rhizosphaerae KACC 19337.</title>
        <authorList>
            <person name="Choi H."/>
            <person name="Kim S."/>
            <person name="Kim Y."/>
            <person name="Kwon S.-W."/>
            <person name="Heo J."/>
        </authorList>
    </citation>
    <scope>NUCLEOTIDE SEQUENCE [LARGE SCALE GENOMIC DNA]</scope>
    <source>
        <strain evidence="5 6">KACC 19337</strain>
    </source>
</reference>
<dbReference type="PANTHER" id="PTHR30146">
    <property type="entry name" value="LACI-RELATED TRANSCRIPTIONAL REPRESSOR"/>
    <property type="match status" value="1"/>
</dbReference>
<dbReference type="Pfam" id="PF13377">
    <property type="entry name" value="Peripla_BP_3"/>
    <property type="match status" value="1"/>
</dbReference>
<dbReference type="SUPFAM" id="SSF47413">
    <property type="entry name" value="lambda repressor-like DNA-binding domains"/>
    <property type="match status" value="1"/>
</dbReference>
<dbReference type="PROSITE" id="PS50932">
    <property type="entry name" value="HTH_LACI_2"/>
    <property type="match status" value="1"/>
</dbReference>
<evidence type="ECO:0000256" key="2">
    <source>
        <dbReference type="ARBA" id="ARBA00023125"/>
    </source>
</evidence>